<dbReference type="RefSeq" id="WP_348863470.1">
    <property type="nucleotide sequence ID" value="NZ_JBEAAL010000012.1"/>
</dbReference>
<keyword evidence="2" id="KW-1185">Reference proteome</keyword>
<protein>
    <submittedName>
        <fullName evidence="1">Uncharacterized protein</fullName>
    </submittedName>
</protein>
<proteinExistence type="predicted"/>
<name>A0ABV0M4B2_9HYPH</name>
<dbReference type="Proteomes" id="UP001496627">
    <property type="component" value="Unassembled WGS sequence"/>
</dbReference>
<comment type="caution">
    <text evidence="1">The sequence shown here is derived from an EMBL/GenBank/DDBJ whole genome shotgun (WGS) entry which is preliminary data.</text>
</comment>
<accession>A0ABV0M4B2</accession>
<organism evidence="1 2">
    <name type="scientific">Neorhizobium phenanthreniclasticum</name>
    <dbReference type="NCBI Taxonomy" id="3157917"/>
    <lineage>
        <taxon>Bacteria</taxon>
        <taxon>Pseudomonadati</taxon>
        <taxon>Pseudomonadota</taxon>
        <taxon>Alphaproteobacteria</taxon>
        <taxon>Hyphomicrobiales</taxon>
        <taxon>Rhizobiaceae</taxon>
        <taxon>Rhizobium/Agrobacterium group</taxon>
        <taxon>Neorhizobium</taxon>
    </lineage>
</organism>
<reference evidence="1 2" key="1">
    <citation type="submission" date="2024-05" db="EMBL/GenBank/DDBJ databases">
        <title>Neorhizobium sp. Rsf11, a plant growth promoting and heavy metal resistant PAH-degrader.</title>
        <authorList>
            <person name="Golubev S.N."/>
            <person name="Muratova A.Y."/>
            <person name="Markelova M.I."/>
        </authorList>
    </citation>
    <scope>NUCLEOTIDE SEQUENCE [LARGE SCALE GENOMIC DNA]</scope>
    <source>
        <strain evidence="1 2">Rsf11</strain>
    </source>
</reference>
<dbReference type="EMBL" id="JBEAAL010000012">
    <property type="protein sequence ID" value="MEQ1406695.1"/>
    <property type="molecule type" value="Genomic_DNA"/>
</dbReference>
<gene>
    <name evidence="1" type="ORF">ABK249_17325</name>
</gene>
<evidence type="ECO:0000313" key="2">
    <source>
        <dbReference type="Proteomes" id="UP001496627"/>
    </source>
</evidence>
<evidence type="ECO:0000313" key="1">
    <source>
        <dbReference type="EMBL" id="MEQ1406695.1"/>
    </source>
</evidence>
<sequence>MLKRLGNLEEDEVCHGISFSSANRRVGDATTLRGHLRNPKLKVKAAKTAFGDLKDEQKSAVRNGRCKLTDCGTDRLKMPNFL</sequence>